<gene>
    <name evidence="1" type="ORF">SAMN05216297_108165</name>
</gene>
<name>A0A1I1SQ82_9FLAO</name>
<dbReference type="STRING" id="739143.SAMN05216297_108165"/>
<evidence type="ECO:0000313" key="2">
    <source>
        <dbReference type="Proteomes" id="UP000199672"/>
    </source>
</evidence>
<accession>A0A1I1SQ82</accession>
<dbReference type="EMBL" id="FOMH01000008">
    <property type="protein sequence ID" value="SFD48639.1"/>
    <property type="molecule type" value="Genomic_DNA"/>
</dbReference>
<organism evidence="1 2">
    <name type="scientific">Flavobacterium phragmitis</name>
    <dbReference type="NCBI Taxonomy" id="739143"/>
    <lineage>
        <taxon>Bacteria</taxon>
        <taxon>Pseudomonadati</taxon>
        <taxon>Bacteroidota</taxon>
        <taxon>Flavobacteriia</taxon>
        <taxon>Flavobacteriales</taxon>
        <taxon>Flavobacteriaceae</taxon>
        <taxon>Flavobacterium</taxon>
    </lineage>
</organism>
<keyword evidence="2" id="KW-1185">Reference proteome</keyword>
<proteinExistence type="predicted"/>
<protein>
    <submittedName>
        <fullName evidence="1">Uncharacterized protein</fullName>
    </submittedName>
</protein>
<dbReference type="AlphaFoldDB" id="A0A1I1SQ82"/>
<evidence type="ECO:0000313" key="1">
    <source>
        <dbReference type="EMBL" id="SFD48639.1"/>
    </source>
</evidence>
<reference evidence="2" key="1">
    <citation type="submission" date="2016-10" db="EMBL/GenBank/DDBJ databases">
        <authorList>
            <person name="Varghese N."/>
            <person name="Submissions S."/>
        </authorList>
    </citation>
    <scope>NUCLEOTIDE SEQUENCE [LARGE SCALE GENOMIC DNA]</scope>
    <source>
        <strain evidence="2">CGMCC 1.10370</strain>
    </source>
</reference>
<dbReference type="Proteomes" id="UP000199672">
    <property type="component" value="Unassembled WGS sequence"/>
</dbReference>
<sequence>MQDSLKEKSELVYVQNTAEVVINAVPVIESKENTSILFEKKPIKASNLTFHPPLV</sequence>